<dbReference type="InterPro" id="IPR023549">
    <property type="entry name" value="Subtilisin_inhibitor"/>
</dbReference>
<dbReference type="PRINTS" id="PR00294">
    <property type="entry name" value="SSBTLNINHBTR"/>
</dbReference>
<keyword evidence="4" id="KW-0964">Secreted</keyword>
<name>A0A5N8WN68_9ACTN</name>
<sequence>MTHHIPHAVRTALPVALALLALGSAPAHPAPRETVPGNWLYVTVAQGDVARSREVRGTLLLCGPPQGHRHAVRACEELRDADGDIARIPPKNTYCPMVHAPVTASARGQWDGRTVAYTKTFSNACLMGANTGAVFALSEPGEGRHAAKEAQGPRARPALGRPPTRAYGPA</sequence>
<keyword evidence="12" id="KW-0645">Protease</keyword>
<dbReference type="InterPro" id="IPR036819">
    <property type="entry name" value="Subtilisin_inhibitor-like_sf"/>
</dbReference>
<feature type="chain" id="PRO_5039729669" evidence="10">
    <location>
        <begin position="30"/>
        <end position="170"/>
    </location>
</feature>
<evidence type="ECO:0000256" key="7">
    <source>
        <dbReference type="ARBA" id="ARBA00023157"/>
    </source>
</evidence>
<gene>
    <name evidence="12" type="ORF">FPZ41_08910</name>
</gene>
<evidence type="ECO:0000256" key="6">
    <source>
        <dbReference type="ARBA" id="ARBA00022900"/>
    </source>
</evidence>
<reference evidence="12 13" key="1">
    <citation type="submission" date="2019-09" db="EMBL/GenBank/DDBJ databases">
        <authorList>
            <person name="Duangmal K."/>
            <person name="Teo W.F.A."/>
            <person name="Lipun K."/>
        </authorList>
    </citation>
    <scope>NUCLEOTIDE SEQUENCE [LARGE SCALE GENOMIC DNA]</scope>
    <source>
        <strain evidence="12 13">K1PN6</strain>
    </source>
</reference>
<keyword evidence="13" id="KW-1185">Reference proteome</keyword>
<evidence type="ECO:0000313" key="12">
    <source>
        <dbReference type="EMBL" id="MPY48677.1"/>
    </source>
</evidence>
<dbReference type="InterPro" id="IPR000691">
    <property type="entry name" value="Prot_inh_I16_SSI"/>
</dbReference>
<comment type="subcellular location">
    <subcellularLocation>
        <location evidence="1">Secreted</location>
    </subcellularLocation>
</comment>
<feature type="domain" description="Subtilisin inhibitor" evidence="11">
    <location>
        <begin position="39"/>
        <end position="123"/>
    </location>
</feature>
<dbReference type="GO" id="GO:0008233">
    <property type="term" value="F:peptidase activity"/>
    <property type="evidence" value="ECO:0007669"/>
    <property type="project" value="UniProtKB-KW"/>
</dbReference>
<evidence type="ECO:0000256" key="9">
    <source>
        <dbReference type="SAM" id="MobiDB-lite"/>
    </source>
</evidence>
<dbReference type="AlphaFoldDB" id="A0A5N8WN68"/>
<evidence type="ECO:0000256" key="2">
    <source>
        <dbReference type="ARBA" id="ARBA00010472"/>
    </source>
</evidence>
<comment type="subunit">
    <text evidence="3">Homodimer.</text>
</comment>
<dbReference type="Proteomes" id="UP000373149">
    <property type="component" value="Unassembled WGS sequence"/>
</dbReference>
<keyword evidence="6 8" id="KW-0722">Serine protease inhibitor</keyword>
<dbReference type="Pfam" id="PF00720">
    <property type="entry name" value="SSI"/>
    <property type="match status" value="1"/>
</dbReference>
<comment type="similarity">
    <text evidence="2 8">Belongs to the protease inhibitor I16 (SSI) family.</text>
</comment>
<feature type="compositionally biased region" description="Low complexity" evidence="9">
    <location>
        <begin position="150"/>
        <end position="170"/>
    </location>
</feature>
<evidence type="ECO:0000313" key="13">
    <source>
        <dbReference type="Proteomes" id="UP000373149"/>
    </source>
</evidence>
<dbReference type="GO" id="GO:0005576">
    <property type="term" value="C:extracellular region"/>
    <property type="evidence" value="ECO:0007669"/>
    <property type="project" value="UniProtKB-SubCell"/>
</dbReference>
<evidence type="ECO:0000256" key="5">
    <source>
        <dbReference type="ARBA" id="ARBA00022690"/>
    </source>
</evidence>
<organism evidence="12 13">
    <name type="scientific">Streptomyces acidicola</name>
    <dbReference type="NCBI Taxonomy" id="2596892"/>
    <lineage>
        <taxon>Bacteria</taxon>
        <taxon>Bacillati</taxon>
        <taxon>Actinomycetota</taxon>
        <taxon>Actinomycetes</taxon>
        <taxon>Kitasatosporales</taxon>
        <taxon>Streptomycetaceae</taxon>
        <taxon>Streptomyces</taxon>
    </lineage>
</organism>
<dbReference type="RefSeq" id="WP_152860773.1">
    <property type="nucleotide sequence ID" value="NZ_VMNX01000020.1"/>
</dbReference>
<keyword evidence="7" id="KW-1015">Disulfide bond</keyword>
<dbReference type="EMBL" id="VMNX01000020">
    <property type="protein sequence ID" value="MPY48677.1"/>
    <property type="molecule type" value="Genomic_DNA"/>
</dbReference>
<dbReference type="GO" id="GO:0006508">
    <property type="term" value="P:proteolysis"/>
    <property type="evidence" value="ECO:0007669"/>
    <property type="project" value="UniProtKB-KW"/>
</dbReference>
<keyword evidence="10" id="KW-0732">Signal</keyword>
<evidence type="ECO:0000256" key="4">
    <source>
        <dbReference type="ARBA" id="ARBA00022525"/>
    </source>
</evidence>
<evidence type="ECO:0000256" key="8">
    <source>
        <dbReference type="RuleBase" id="RU003471"/>
    </source>
</evidence>
<protein>
    <submittedName>
        <fullName evidence="12">Serine protease</fullName>
    </submittedName>
</protein>
<comment type="caution">
    <text evidence="12">The sequence shown here is derived from an EMBL/GenBank/DDBJ whole genome shotgun (WGS) entry which is preliminary data.</text>
</comment>
<dbReference type="Gene3D" id="3.30.350.10">
    <property type="entry name" value="Subtilisin inhibitor-like"/>
    <property type="match status" value="1"/>
</dbReference>
<evidence type="ECO:0000259" key="11">
    <source>
        <dbReference type="Pfam" id="PF00720"/>
    </source>
</evidence>
<dbReference type="GO" id="GO:0004867">
    <property type="term" value="F:serine-type endopeptidase inhibitor activity"/>
    <property type="evidence" value="ECO:0007669"/>
    <property type="project" value="UniProtKB-KW"/>
</dbReference>
<evidence type="ECO:0000256" key="1">
    <source>
        <dbReference type="ARBA" id="ARBA00004613"/>
    </source>
</evidence>
<dbReference type="SUPFAM" id="SSF55399">
    <property type="entry name" value="Subtilisin inhibitor"/>
    <property type="match status" value="1"/>
</dbReference>
<keyword evidence="5 8" id="KW-0646">Protease inhibitor</keyword>
<feature type="region of interest" description="Disordered" evidence="9">
    <location>
        <begin position="140"/>
        <end position="170"/>
    </location>
</feature>
<evidence type="ECO:0000256" key="10">
    <source>
        <dbReference type="SAM" id="SignalP"/>
    </source>
</evidence>
<evidence type="ECO:0000256" key="3">
    <source>
        <dbReference type="ARBA" id="ARBA00011738"/>
    </source>
</evidence>
<feature type="signal peptide" evidence="10">
    <location>
        <begin position="1"/>
        <end position="29"/>
    </location>
</feature>
<accession>A0A5N8WN68</accession>
<proteinExistence type="inferred from homology"/>
<keyword evidence="12" id="KW-0378">Hydrolase</keyword>